<comment type="caution">
    <text evidence="2">The sequence shown here is derived from an EMBL/GenBank/DDBJ whole genome shotgun (WGS) entry which is preliminary data.</text>
</comment>
<sequence length="97" mass="11514">MNKWWVIWFISIPIFMMSYFYSIFITSKIAYFSQSECKPKFIFTPQDVQYCSDIYPIDVFLIALKTNPITYIWLLTGLYIVGFLVFVLAANIRKRGN</sequence>
<name>A0A7X2J2U5_9BACI</name>
<keyword evidence="1" id="KW-0812">Transmembrane</keyword>
<feature type="transmembrane region" description="Helical" evidence="1">
    <location>
        <begin position="71"/>
        <end position="92"/>
    </location>
</feature>
<reference evidence="2 3" key="1">
    <citation type="submission" date="2019-11" db="EMBL/GenBank/DDBJ databases">
        <title>Bacillus lacus genome.</title>
        <authorList>
            <person name="Allen C.J."/>
            <person name="Newman J.D."/>
        </authorList>
    </citation>
    <scope>NUCLEOTIDE SEQUENCE [LARGE SCALE GENOMIC DNA]</scope>
    <source>
        <strain evidence="2 3">KCTC 33946</strain>
    </source>
</reference>
<keyword evidence="1" id="KW-0472">Membrane</keyword>
<dbReference type="InterPro" id="IPR025440">
    <property type="entry name" value="DUF4306"/>
</dbReference>
<dbReference type="AlphaFoldDB" id="A0A7X2J2U5"/>
<gene>
    <name evidence="2" type="ORF">GJU40_19280</name>
</gene>
<keyword evidence="3" id="KW-1185">Reference proteome</keyword>
<dbReference type="Pfam" id="PF14154">
    <property type="entry name" value="DUF4306"/>
    <property type="match status" value="1"/>
</dbReference>
<dbReference type="EMBL" id="WKKI01000073">
    <property type="protein sequence ID" value="MRX74264.1"/>
    <property type="molecule type" value="Genomic_DNA"/>
</dbReference>
<evidence type="ECO:0000256" key="1">
    <source>
        <dbReference type="SAM" id="Phobius"/>
    </source>
</evidence>
<keyword evidence="1" id="KW-1133">Transmembrane helix</keyword>
<accession>A0A7X2J2U5</accession>
<dbReference type="Proteomes" id="UP000448867">
    <property type="component" value="Unassembled WGS sequence"/>
</dbReference>
<dbReference type="RefSeq" id="WP_154309718.1">
    <property type="nucleotide sequence ID" value="NZ_WKKI01000073.1"/>
</dbReference>
<evidence type="ECO:0000313" key="2">
    <source>
        <dbReference type="EMBL" id="MRX74264.1"/>
    </source>
</evidence>
<organism evidence="2 3">
    <name type="scientific">Metabacillus lacus</name>
    <dbReference type="NCBI Taxonomy" id="1983721"/>
    <lineage>
        <taxon>Bacteria</taxon>
        <taxon>Bacillati</taxon>
        <taxon>Bacillota</taxon>
        <taxon>Bacilli</taxon>
        <taxon>Bacillales</taxon>
        <taxon>Bacillaceae</taxon>
        <taxon>Metabacillus</taxon>
    </lineage>
</organism>
<evidence type="ECO:0000313" key="3">
    <source>
        <dbReference type="Proteomes" id="UP000448867"/>
    </source>
</evidence>
<protein>
    <submittedName>
        <fullName evidence="2">DUF4306 domain-containing protein</fullName>
    </submittedName>
</protein>
<feature type="transmembrane region" description="Helical" evidence="1">
    <location>
        <begin position="5"/>
        <end position="25"/>
    </location>
</feature>
<proteinExistence type="predicted"/>
<dbReference type="OrthoDB" id="2879215at2"/>